<keyword evidence="8" id="KW-0472">Membrane</keyword>
<keyword evidence="6" id="KW-1133">Transmembrane helix</keyword>
<keyword evidence="9" id="KW-0066">ATP synthesis</keyword>
<organism evidence="13">
    <name type="scientific">Cyanophora paradoxa</name>
    <dbReference type="NCBI Taxonomy" id="2762"/>
    <lineage>
        <taxon>Eukaryota</taxon>
        <taxon>Glaucocystophyceae</taxon>
        <taxon>Cyanophorales</taxon>
        <taxon>Cyanophoraceae</taxon>
        <taxon>Cyanophora</taxon>
    </lineage>
</organism>
<dbReference type="EMBL" id="KM198929">
    <property type="protein sequence ID" value="AIU44583.1"/>
    <property type="molecule type" value="Genomic_DNA"/>
</dbReference>
<gene>
    <name evidence="13" type="primary">atpF</name>
</gene>
<evidence type="ECO:0000256" key="4">
    <source>
        <dbReference type="ARBA" id="ARBA00022692"/>
    </source>
</evidence>
<comment type="similarity">
    <text evidence="11">Belongs to the ATPase B chain family.</text>
</comment>
<keyword evidence="4 11" id="KW-0812">Transmembrane</keyword>
<dbReference type="GO" id="GO:0015986">
    <property type="term" value="P:proton motive force-driven ATP synthesis"/>
    <property type="evidence" value="ECO:0007669"/>
    <property type="project" value="InterPro"/>
</dbReference>
<sequence>MNLINSTKIFSSLMIASIENNTAIFSLNTDILETNLINLLVIFFLLIYQGRPFFTALLEERRKAVLDKIKKSENSYNEALEKLKEAKSKLAQAELAAKQIYEEAEAVAESIKKTGLAQLEKDIKRIEETTQSSINNQQLSVVTYLRQQVALLALRRVVSQLKNYLKPELHSQFIDRKILQLRKQK</sequence>
<keyword evidence="12" id="KW-0175">Coiled coil</keyword>
<evidence type="ECO:0000256" key="3">
    <source>
        <dbReference type="ARBA" id="ARBA00022547"/>
    </source>
</evidence>
<dbReference type="Pfam" id="PF00430">
    <property type="entry name" value="ATP-synt_B"/>
    <property type="match status" value="1"/>
</dbReference>
<dbReference type="AlphaFoldDB" id="A0A097PB90"/>
<evidence type="ECO:0000256" key="9">
    <source>
        <dbReference type="ARBA" id="ARBA00023310"/>
    </source>
</evidence>
<accession>A0A097PB90</accession>
<keyword evidence="5 11" id="KW-0375">Hydrogen ion transport</keyword>
<evidence type="ECO:0000256" key="6">
    <source>
        <dbReference type="ARBA" id="ARBA00022989"/>
    </source>
</evidence>
<evidence type="ECO:0000256" key="5">
    <source>
        <dbReference type="ARBA" id="ARBA00022781"/>
    </source>
</evidence>
<evidence type="ECO:0000256" key="2">
    <source>
        <dbReference type="ARBA" id="ARBA00022448"/>
    </source>
</evidence>
<reference evidence="13" key="2">
    <citation type="submission" date="2014-07" db="EMBL/GenBank/DDBJ databases">
        <authorList>
            <person name="David S.R."/>
            <person name="Jackson C.J."/>
            <person name="Adrian R.-P."/>
        </authorList>
    </citation>
    <scope>NUCLEOTIDE SEQUENCE</scope>
    <source>
        <strain evidence="13">NIES-763</strain>
    </source>
</reference>
<dbReference type="HAMAP" id="MF_01398">
    <property type="entry name" value="ATP_synth_b_bprime"/>
    <property type="match status" value="1"/>
</dbReference>
<evidence type="ECO:0000256" key="12">
    <source>
        <dbReference type="SAM" id="Coils"/>
    </source>
</evidence>
<dbReference type="GO" id="GO:0015078">
    <property type="term" value="F:proton transmembrane transporter activity"/>
    <property type="evidence" value="ECO:0007669"/>
    <property type="project" value="InterPro"/>
</dbReference>
<dbReference type="InterPro" id="IPR002146">
    <property type="entry name" value="ATP_synth_b/b'su_bac/chlpt"/>
</dbReference>
<comment type="subcellular location">
    <subcellularLocation>
        <location evidence="1">Membrane</location>
        <topology evidence="1">Single-pass membrane protein</topology>
    </subcellularLocation>
</comment>
<keyword evidence="13" id="KW-0934">Plastid</keyword>
<name>A0A097PB90_CYAPA</name>
<evidence type="ECO:0000313" key="13">
    <source>
        <dbReference type="EMBL" id="AIU44583.1"/>
    </source>
</evidence>
<comment type="function">
    <text evidence="10">F(1)F(0) ATP synthase produces ATP from ADP in the presence of a proton or sodium gradient. F-type ATPases consist of two structural domains, F(1) containing the extramembraneous catalytic core and F(0) containing the membrane proton channel, linked together by a central stalk and a peripheral stalk. During catalysis, ATP synthesis in the catalytic domain of F(1) is coupled via a rotary mechanism of the central stalk subunits to proton translocation.</text>
</comment>
<evidence type="ECO:0000256" key="10">
    <source>
        <dbReference type="ARBA" id="ARBA00025198"/>
    </source>
</evidence>
<geneLocation type="plastid" evidence="13"/>
<dbReference type="PANTHER" id="PTHR34264">
    <property type="entry name" value="ATP SYNTHASE SUBUNIT B, CHLOROPLASTIC"/>
    <property type="match status" value="1"/>
</dbReference>
<dbReference type="NCBIfam" id="NF005606">
    <property type="entry name" value="PRK07352.1"/>
    <property type="match status" value="1"/>
</dbReference>
<keyword evidence="3 11" id="KW-0138">CF(0)</keyword>
<feature type="coiled-coil region" evidence="12">
    <location>
        <begin position="62"/>
        <end position="136"/>
    </location>
</feature>
<keyword evidence="2 11" id="KW-0813">Transport</keyword>
<dbReference type="PANTHER" id="PTHR34264:SF3">
    <property type="entry name" value="ATP SYNTHASE SUBUNIT B, CHLOROPLASTIC"/>
    <property type="match status" value="1"/>
</dbReference>
<evidence type="ECO:0000256" key="11">
    <source>
        <dbReference type="RuleBase" id="RU003848"/>
    </source>
</evidence>
<dbReference type="CDD" id="cd06503">
    <property type="entry name" value="ATP-synt_Fo_b"/>
    <property type="match status" value="1"/>
</dbReference>
<evidence type="ECO:0000256" key="1">
    <source>
        <dbReference type="ARBA" id="ARBA00004167"/>
    </source>
</evidence>
<dbReference type="GO" id="GO:0045259">
    <property type="term" value="C:proton-transporting ATP synthase complex"/>
    <property type="evidence" value="ECO:0007669"/>
    <property type="project" value="UniProtKB-KW"/>
</dbReference>
<reference evidence="13" key="1">
    <citation type="journal article" date="2014" name="Mol. Phylogenet. Evol.">
        <title>Nucleotide substitution analyses of the glaucophyte Cyanophora suggest an ancestrally lower mutation rate in plastid vs mitochondrial DNA for the Archaeplastida.</title>
        <authorList>
            <person name="Smith D.R."/>
            <person name="Jackson C.J."/>
            <person name="Reyes-Prieto A."/>
        </authorList>
    </citation>
    <scope>NUCLEOTIDE SEQUENCE</scope>
    <source>
        <strain evidence="13">NIES-763</strain>
    </source>
</reference>
<protein>
    <submittedName>
        <fullName evidence="13">ATP synthase CF0 B chain</fullName>
    </submittedName>
</protein>
<keyword evidence="7 11" id="KW-0406">Ion transport</keyword>
<evidence type="ECO:0000256" key="8">
    <source>
        <dbReference type="ARBA" id="ARBA00023136"/>
    </source>
</evidence>
<proteinExistence type="inferred from homology"/>
<evidence type="ECO:0000256" key="7">
    <source>
        <dbReference type="ARBA" id="ARBA00023065"/>
    </source>
</evidence>